<keyword evidence="6 8" id="KW-1133">Transmembrane helix</keyword>
<evidence type="ECO:0000256" key="8">
    <source>
        <dbReference type="SAM" id="Phobius"/>
    </source>
</evidence>
<evidence type="ECO:0000256" key="1">
    <source>
        <dbReference type="ARBA" id="ARBA00004651"/>
    </source>
</evidence>
<dbReference type="PROSITE" id="PS51012">
    <property type="entry name" value="ABC_TM2"/>
    <property type="match status" value="1"/>
</dbReference>
<dbReference type="Pfam" id="PF12698">
    <property type="entry name" value="ABC2_membrane_3"/>
    <property type="match status" value="1"/>
</dbReference>
<evidence type="ECO:0000256" key="6">
    <source>
        <dbReference type="ARBA" id="ARBA00022989"/>
    </source>
</evidence>
<sequence length="425" mass="45680">MRAILAMVGKDLRLLARDRMGFFFTFVFPLAVAIFFGTMFAGSDHEPRGLGVALVDEDGSPESRAFAAVLDSVPELDVRHLTRVEAQEAVTLGKRIAYVVLPRGFGDRKRRLFQGPGPEVELGLDPSRKPEGGMIQGVLTRYLSQDLQALFAHPASMRASMRRGVAEVDSARDLPGERRASIHRFLGALDRFLDDRAADTARVAAAGEGWQPVRFRTIDVARKRSGPRNSYDISFPQGVLWAILNGSFGFAMALVNERTRGTLVRLRMAPVARAQILAAKALAALIAILTVATIVLALGAAFFHVRPSSAPLLALAVFSAACALTGIMLVVSASGSTPRAVSGLGWAVLMTMSMTGGAMIPLVVMPAWMQRASMISPVRWAIVALEGALWRGFTPAQMMLPCAILLGLGILGFALGTRILSRTEA</sequence>
<feature type="transmembrane region" description="Helical" evidence="8">
    <location>
        <begin position="277"/>
        <end position="303"/>
    </location>
</feature>
<feature type="domain" description="ABC transmembrane type-2" evidence="9">
    <location>
        <begin position="200"/>
        <end position="423"/>
    </location>
</feature>
<feature type="transmembrane region" description="Helical" evidence="8">
    <location>
        <begin position="343"/>
        <end position="369"/>
    </location>
</feature>
<proteinExistence type="inferred from homology"/>
<keyword evidence="7 8" id="KW-0472">Membrane</keyword>
<dbReference type="GO" id="GO:0005886">
    <property type="term" value="C:plasma membrane"/>
    <property type="evidence" value="ECO:0007669"/>
    <property type="project" value="UniProtKB-SubCell"/>
</dbReference>
<dbReference type="GO" id="GO:0140359">
    <property type="term" value="F:ABC-type transporter activity"/>
    <property type="evidence" value="ECO:0007669"/>
    <property type="project" value="InterPro"/>
</dbReference>
<dbReference type="AlphaFoldDB" id="A0A538UBC6"/>
<comment type="caution">
    <text evidence="10">The sequence shown here is derived from an EMBL/GenBank/DDBJ whole genome shotgun (WGS) entry which is preliminary data.</text>
</comment>
<dbReference type="PANTHER" id="PTHR30294:SF38">
    <property type="entry name" value="TRANSPORT PERMEASE PROTEIN"/>
    <property type="match status" value="1"/>
</dbReference>
<dbReference type="Proteomes" id="UP000319836">
    <property type="component" value="Unassembled WGS sequence"/>
</dbReference>
<comment type="subcellular location">
    <subcellularLocation>
        <location evidence="1">Cell membrane</location>
        <topology evidence="1">Multi-pass membrane protein</topology>
    </subcellularLocation>
</comment>
<feature type="transmembrane region" description="Helical" evidence="8">
    <location>
        <begin position="238"/>
        <end position="256"/>
    </location>
</feature>
<feature type="transmembrane region" description="Helical" evidence="8">
    <location>
        <begin position="21"/>
        <end position="41"/>
    </location>
</feature>
<reference evidence="10 11" key="1">
    <citation type="journal article" date="2019" name="Nat. Microbiol.">
        <title>Mediterranean grassland soil C-N compound turnover is dependent on rainfall and depth, and is mediated by genomically divergent microorganisms.</title>
        <authorList>
            <person name="Diamond S."/>
            <person name="Andeer P.F."/>
            <person name="Li Z."/>
            <person name="Crits-Christoph A."/>
            <person name="Burstein D."/>
            <person name="Anantharaman K."/>
            <person name="Lane K.R."/>
            <person name="Thomas B.C."/>
            <person name="Pan C."/>
            <person name="Northen T.R."/>
            <person name="Banfield J.F."/>
        </authorList>
    </citation>
    <scope>NUCLEOTIDE SEQUENCE [LARGE SCALE GENOMIC DNA]</scope>
    <source>
        <strain evidence="10">WS_10</strain>
    </source>
</reference>
<keyword evidence="5 8" id="KW-0812">Transmembrane</keyword>
<dbReference type="Gene3D" id="3.40.1710.10">
    <property type="entry name" value="abc type-2 transporter like domain"/>
    <property type="match status" value="1"/>
</dbReference>
<protein>
    <submittedName>
        <fullName evidence="10">ABC transporter permease</fullName>
    </submittedName>
</protein>
<organism evidence="10 11">
    <name type="scientific">Eiseniibacteriota bacterium</name>
    <dbReference type="NCBI Taxonomy" id="2212470"/>
    <lineage>
        <taxon>Bacteria</taxon>
        <taxon>Candidatus Eiseniibacteriota</taxon>
    </lineage>
</organism>
<comment type="similarity">
    <text evidence="2">Belongs to the ABC-2 integral membrane protein family.</text>
</comment>
<dbReference type="InterPro" id="IPR013525">
    <property type="entry name" value="ABC2_TM"/>
</dbReference>
<keyword evidence="4" id="KW-1003">Cell membrane</keyword>
<evidence type="ECO:0000313" key="10">
    <source>
        <dbReference type="EMBL" id="TMQ73019.1"/>
    </source>
</evidence>
<evidence type="ECO:0000259" key="9">
    <source>
        <dbReference type="PROSITE" id="PS51012"/>
    </source>
</evidence>
<dbReference type="InterPro" id="IPR051449">
    <property type="entry name" value="ABC-2_transporter_component"/>
</dbReference>
<evidence type="ECO:0000313" key="11">
    <source>
        <dbReference type="Proteomes" id="UP000319836"/>
    </source>
</evidence>
<evidence type="ECO:0000256" key="4">
    <source>
        <dbReference type="ARBA" id="ARBA00022475"/>
    </source>
</evidence>
<dbReference type="InterPro" id="IPR047817">
    <property type="entry name" value="ABC2_TM_bact-type"/>
</dbReference>
<name>A0A538UBC6_UNCEI</name>
<feature type="transmembrane region" description="Helical" evidence="8">
    <location>
        <begin position="309"/>
        <end position="331"/>
    </location>
</feature>
<evidence type="ECO:0000256" key="2">
    <source>
        <dbReference type="ARBA" id="ARBA00007783"/>
    </source>
</evidence>
<evidence type="ECO:0000256" key="5">
    <source>
        <dbReference type="ARBA" id="ARBA00022692"/>
    </source>
</evidence>
<gene>
    <name evidence="10" type="ORF">E6K80_01180</name>
</gene>
<evidence type="ECO:0000256" key="7">
    <source>
        <dbReference type="ARBA" id="ARBA00023136"/>
    </source>
</evidence>
<accession>A0A538UBC6</accession>
<dbReference type="PANTHER" id="PTHR30294">
    <property type="entry name" value="MEMBRANE COMPONENT OF ABC TRANSPORTER YHHJ-RELATED"/>
    <property type="match status" value="1"/>
</dbReference>
<evidence type="ECO:0000256" key="3">
    <source>
        <dbReference type="ARBA" id="ARBA00022448"/>
    </source>
</evidence>
<keyword evidence="3" id="KW-0813">Transport</keyword>
<dbReference type="EMBL" id="VBPA01000027">
    <property type="protein sequence ID" value="TMQ73019.1"/>
    <property type="molecule type" value="Genomic_DNA"/>
</dbReference>
<feature type="transmembrane region" description="Helical" evidence="8">
    <location>
        <begin position="398"/>
        <end position="420"/>
    </location>
</feature>